<evidence type="ECO:0000259" key="5">
    <source>
        <dbReference type="Pfam" id="PF02347"/>
    </source>
</evidence>
<dbReference type="Proteomes" id="UP000294937">
    <property type="component" value="Unassembled WGS sequence"/>
</dbReference>
<dbReference type="EC" id="1.4.4.2" evidence="4"/>
<protein>
    <recommendedName>
        <fullName evidence="4">Probable glycine dehydrogenase (decarboxylating) subunit 1</fullName>
        <ecNumber evidence="4">1.4.4.2</ecNumber>
    </recommendedName>
    <alternativeName>
        <fullName evidence="4">Glycine cleavage system P-protein subunit 1</fullName>
    </alternativeName>
    <alternativeName>
        <fullName evidence="4">Glycine decarboxylase subunit 1</fullName>
    </alternativeName>
    <alternativeName>
        <fullName evidence="4">Glycine dehydrogenase (aminomethyl-transferring) subunit 1</fullName>
    </alternativeName>
</protein>
<dbReference type="InterPro" id="IPR015421">
    <property type="entry name" value="PyrdxlP-dep_Trfase_major"/>
</dbReference>
<evidence type="ECO:0000256" key="3">
    <source>
        <dbReference type="ARBA" id="ARBA00049026"/>
    </source>
</evidence>
<evidence type="ECO:0000256" key="1">
    <source>
        <dbReference type="ARBA" id="ARBA00003788"/>
    </source>
</evidence>
<proteinExistence type="inferred from homology"/>
<keyword evidence="2 4" id="KW-0560">Oxidoreductase</keyword>
<dbReference type="GO" id="GO:0019464">
    <property type="term" value="P:glycine decarboxylation via glycine cleavage system"/>
    <property type="evidence" value="ECO:0007669"/>
    <property type="project" value="UniProtKB-UniRule"/>
</dbReference>
<evidence type="ECO:0000313" key="7">
    <source>
        <dbReference type="Proteomes" id="UP000294937"/>
    </source>
</evidence>
<evidence type="ECO:0000313" key="6">
    <source>
        <dbReference type="EMBL" id="TCS96427.1"/>
    </source>
</evidence>
<comment type="function">
    <text evidence="1 4">The glycine cleavage system catalyzes the degradation of glycine. The P protein binds the alpha-amino group of glycine through its pyridoxal phosphate cofactor; CO(2) is released and the remaining methylamine moiety is then transferred to the lipoamide cofactor of the H protein.</text>
</comment>
<dbReference type="GO" id="GO:0004375">
    <property type="term" value="F:glycine dehydrogenase (decarboxylating) activity"/>
    <property type="evidence" value="ECO:0007669"/>
    <property type="project" value="UniProtKB-EC"/>
</dbReference>
<feature type="domain" description="Glycine cleavage system P-protein N-terminal" evidence="5">
    <location>
        <begin position="4"/>
        <end position="443"/>
    </location>
</feature>
<dbReference type="InterPro" id="IPR015424">
    <property type="entry name" value="PyrdxlP-dep_Trfase"/>
</dbReference>
<accession>A0A4V2UVM9</accession>
<dbReference type="OrthoDB" id="9771867at2"/>
<organism evidence="6 7">
    <name type="scientific">Hazenella coriacea</name>
    <dbReference type="NCBI Taxonomy" id="1179467"/>
    <lineage>
        <taxon>Bacteria</taxon>
        <taxon>Bacillati</taxon>
        <taxon>Bacillota</taxon>
        <taxon>Bacilli</taxon>
        <taxon>Bacillales</taxon>
        <taxon>Thermoactinomycetaceae</taxon>
        <taxon>Hazenella</taxon>
    </lineage>
</organism>
<dbReference type="InterPro" id="IPR049315">
    <property type="entry name" value="GDC-P_N"/>
</dbReference>
<reference evidence="6 7" key="1">
    <citation type="submission" date="2019-03" db="EMBL/GenBank/DDBJ databases">
        <title>Genomic Encyclopedia of Type Strains, Phase IV (KMG-IV): sequencing the most valuable type-strain genomes for metagenomic binning, comparative biology and taxonomic classification.</title>
        <authorList>
            <person name="Goeker M."/>
        </authorList>
    </citation>
    <scope>NUCLEOTIDE SEQUENCE [LARGE SCALE GENOMIC DNA]</scope>
    <source>
        <strain evidence="6 7">DSM 45707</strain>
    </source>
</reference>
<name>A0A4V2UVM9_9BACL</name>
<dbReference type="RefSeq" id="WP_131922849.1">
    <property type="nucleotide sequence ID" value="NZ_SMAG01000001.1"/>
</dbReference>
<dbReference type="SUPFAM" id="SSF53383">
    <property type="entry name" value="PLP-dependent transferases"/>
    <property type="match status" value="1"/>
</dbReference>
<dbReference type="NCBIfam" id="NF001696">
    <property type="entry name" value="PRK00451.1"/>
    <property type="match status" value="1"/>
</dbReference>
<comment type="similarity">
    <text evidence="4">Belongs to the GcvP family. N-terminal subunit subfamily.</text>
</comment>
<comment type="catalytic activity">
    <reaction evidence="3 4">
        <text>N(6)-[(R)-lipoyl]-L-lysyl-[glycine-cleavage complex H protein] + glycine + H(+) = N(6)-[(R)-S(8)-aminomethyldihydrolipoyl]-L-lysyl-[glycine-cleavage complex H protein] + CO2</text>
        <dbReference type="Rhea" id="RHEA:24304"/>
        <dbReference type="Rhea" id="RHEA-COMP:10494"/>
        <dbReference type="Rhea" id="RHEA-COMP:10495"/>
        <dbReference type="ChEBI" id="CHEBI:15378"/>
        <dbReference type="ChEBI" id="CHEBI:16526"/>
        <dbReference type="ChEBI" id="CHEBI:57305"/>
        <dbReference type="ChEBI" id="CHEBI:83099"/>
        <dbReference type="ChEBI" id="CHEBI:83143"/>
        <dbReference type="EC" id="1.4.4.2"/>
    </reaction>
</comment>
<sequence length="448" mass="49105">MKYRYLPMTEQDKKDMLDTIGVQSVEELFAEIPESIRYPKSLQIPESLPEPQLLRYMKKLAGKNGSFDQYTSFLGAGVYEHYIPSVVNHVISRSEFYTAYTPYQPEISQGELQAIFEFQTMICELTGMDVANSSMYDGPTALAEAASLAASSSRKKKIIISRAVHPEARQILKTNAQGLGLEIREVACVDGVTDLEQLAEIADEGTAAVIVQSPNFFGNIEDLEKIEPLAHAHKGLFIVSSNPLSLGLLKPPGAYRADIVVGDAQPLGIPASFGGPHCGFFATTKALMRKIPGRIVGQTVDEDGVRGFVLTLQAREQHIRRDKATSNICSNQALNALAASVYMSALGKQGIQDVARLNINKAHYAQKRLAKVSGVTVPFAQPFFNEFVIQLNKPVQEIIDKLLQSGIIAGYDLGKDDPELEGYLLIAVTEMRTKEEIDQLADALEGLL</sequence>
<keyword evidence="7" id="KW-1185">Reference proteome</keyword>
<dbReference type="EMBL" id="SMAG01000001">
    <property type="protein sequence ID" value="TCS96427.1"/>
    <property type="molecule type" value="Genomic_DNA"/>
</dbReference>
<dbReference type="InterPro" id="IPR020581">
    <property type="entry name" value="GDC_P"/>
</dbReference>
<dbReference type="Gene3D" id="3.40.640.10">
    <property type="entry name" value="Type I PLP-dependent aspartate aminotransferase-like (Major domain)"/>
    <property type="match status" value="1"/>
</dbReference>
<dbReference type="Pfam" id="PF02347">
    <property type="entry name" value="GDC-P"/>
    <property type="match status" value="1"/>
</dbReference>
<comment type="subunit">
    <text evidence="4">The glycine cleavage system is composed of four proteins: P, T, L and H. In this organism, the P 'protein' is a heterodimer of two subunits.</text>
</comment>
<dbReference type="PIRSF" id="PIRSF006815">
    <property type="entry name" value="GcvPA"/>
    <property type="match status" value="1"/>
</dbReference>
<dbReference type="CDD" id="cd00613">
    <property type="entry name" value="GDC-P"/>
    <property type="match status" value="1"/>
</dbReference>
<dbReference type="GO" id="GO:0009116">
    <property type="term" value="P:nucleoside metabolic process"/>
    <property type="evidence" value="ECO:0007669"/>
    <property type="project" value="InterPro"/>
</dbReference>
<dbReference type="Gene3D" id="3.90.1150.10">
    <property type="entry name" value="Aspartate Aminotransferase, domain 1"/>
    <property type="match status" value="1"/>
</dbReference>
<evidence type="ECO:0000256" key="2">
    <source>
        <dbReference type="ARBA" id="ARBA00023002"/>
    </source>
</evidence>
<dbReference type="InterPro" id="IPR015422">
    <property type="entry name" value="PyrdxlP-dep_Trfase_small"/>
</dbReference>
<dbReference type="PANTHER" id="PTHR42806">
    <property type="entry name" value="GLYCINE CLEAVAGE SYSTEM P-PROTEIN"/>
    <property type="match status" value="1"/>
</dbReference>
<dbReference type="InterPro" id="IPR023010">
    <property type="entry name" value="GcvPA"/>
</dbReference>
<dbReference type="HAMAP" id="MF_00712">
    <property type="entry name" value="GcvPA"/>
    <property type="match status" value="1"/>
</dbReference>
<comment type="caution">
    <text evidence="6">The sequence shown here is derived from an EMBL/GenBank/DDBJ whole genome shotgun (WGS) entry which is preliminary data.</text>
</comment>
<gene>
    <name evidence="4" type="primary">gcvPA</name>
    <name evidence="6" type="ORF">EDD58_10158</name>
</gene>
<evidence type="ECO:0000256" key="4">
    <source>
        <dbReference type="HAMAP-Rule" id="MF_00712"/>
    </source>
</evidence>
<dbReference type="PANTHER" id="PTHR42806:SF1">
    <property type="entry name" value="GLYCINE DEHYDROGENASE (DECARBOXYLATING)"/>
    <property type="match status" value="1"/>
</dbReference>
<dbReference type="AlphaFoldDB" id="A0A4V2UVM9"/>